<proteinExistence type="predicted"/>
<dbReference type="EMBL" id="CM000126">
    <property type="protein sequence ID" value="EAY75601.1"/>
    <property type="molecule type" value="Genomic_DNA"/>
</dbReference>
<accession>A2WUF5</accession>
<gene>
    <name evidence="1" type="ORF">OsI_03506</name>
</gene>
<name>A2WUF5_ORYSI</name>
<reference evidence="1 2" key="1">
    <citation type="journal article" date="2005" name="PLoS Biol.">
        <title>The genomes of Oryza sativa: a history of duplications.</title>
        <authorList>
            <person name="Yu J."/>
            <person name="Wang J."/>
            <person name="Lin W."/>
            <person name="Li S."/>
            <person name="Li H."/>
            <person name="Zhou J."/>
            <person name="Ni P."/>
            <person name="Dong W."/>
            <person name="Hu S."/>
            <person name="Zeng C."/>
            <person name="Zhang J."/>
            <person name="Zhang Y."/>
            <person name="Li R."/>
            <person name="Xu Z."/>
            <person name="Li S."/>
            <person name="Li X."/>
            <person name="Zheng H."/>
            <person name="Cong L."/>
            <person name="Lin L."/>
            <person name="Yin J."/>
            <person name="Geng J."/>
            <person name="Li G."/>
            <person name="Shi J."/>
            <person name="Liu J."/>
            <person name="Lv H."/>
            <person name="Li J."/>
            <person name="Wang J."/>
            <person name="Deng Y."/>
            <person name="Ran L."/>
            <person name="Shi X."/>
            <person name="Wang X."/>
            <person name="Wu Q."/>
            <person name="Li C."/>
            <person name="Ren X."/>
            <person name="Wang J."/>
            <person name="Wang X."/>
            <person name="Li D."/>
            <person name="Liu D."/>
            <person name="Zhang X."/>
            <person name="Ji Z."/>
            <person name="Zhao W."/>
            <person name="Sun Y."/>
            <person name="Zhang Z."/>
            <person name="Bao J."/>
            <person name="Han Y."/>
            <person name="Dong L."/>
            <person name="Ji J."/>
            <person name="Chen P."/>
            <person name="Wu S."/>
            <person name="Liu J."/>
            <person name="Xiao Y."/>
            <person name="Bu D."/>
            <person name="Tan J."/>
            <person name="Yang L."/>
            <person name="Ye C."/>
            <person name="Zhang J."/>
            <person name="Xu J."/>
            <person name="Zhou Y."/>
            <person name="Yu Y."/>
            <person name="Zhang B."/>
            <person name="Zhuang S."/>
            <person name="Wei H."/>
            <person name="Liu B."/>
            <person name="Lei M."/>
            <person name="Yu H."/>
            <person name="Li Y."/>
            <person name="Xu H."/>
            <person name="Wei S."/>
            <person name="He X."/>
            <person name="Fang L."/>
            <person name="Zhang Z."/>
            <person name="Zhang Y."/>
            <person name="Huang X."/>
            <person name="Su Z."/>
            <person name="Tong W."/>
            <person name="Li J."/>
            <person name="Tong Z."/>
            <person name="Li S."/>
            <person name="Ye J."/>
            <person name="Wang L."/>
            <person name="Fang L."/>
            <person name="Lei T."/>
            <person name="Chen C."/>
            <person name="Chen H."/>
            <person name="Xu Z."/>
            <person name="Li H."/>
            <person name="Huang H."/>
            <person name="Zhang F."/>
            <person name="Xu H."/>
            <person name="Li N."/>
            <person name="Zhao C."/>
            <person name="Li S."/>
            <person name="Dong L."/>
            <person name="Huang Y."/>
            <person name="Li L."/>
            <person name="Xi Y."/>
            <person name="Qi Q."/>
            <person name="Li W."/>
            <person name="Zhang B."/>
            <person name="Hu W."/>
            <person name="Zhang Y."/>
            <person name="Tian X."/>
            <person name="Jiao Y."/>
            <person name="Liang X."/>
            <person name="Jin J."/>
            <person name="Gao L."/>
            <person name="Zheng W."/>
            <person name="Hao B."/>
            <person name="Liu S."/>
            <person name="Wang W."/>
            <person name="Yuan L."/>
            <person name="Cao M."/>
            <person name="McDermott J."/>
            <person name="Samudrala R."/>
            <person name="Wang J."/>
            <person name="Wong G.K."/>
            <person name="Yang H."/>
        </authorList>
    </citation>
    <scope>NUCLEOTIDE SEQUENCE [LARGE SCALE GENOMIC DNA]</scope>
    <source>
        <strain evidence="2">cv. 93-11</strain>
    </source>
</reference>
<dbReference type="HOGENOM" id="CLU_1858554_0_0_1"/>
<dbReference type="Proteomes" id="UP000007015">
    <property type="component" value="Chromosome 1"/>
</dbReference>
<protein>
    <submittedName>
        <fullName evidence="1">Uncharacterized protein</fullName>
    </submittedName>
</protein>
<organism evidence="1 2">
    <name type="scientific">Oryza sativa subsp. indica</name>
    <name type="common">Rice</name>
    <dbReference type="NCBI Taxonomy" id="39946"/>
    <lineage>
        <taxon>Eukaryota</taxon>
        <taxon>Viridiplantae</taxon>
        <taxon>Streptophyta</taxon>
        <taxon>Embryophyta</taxon>
        <taxon>Tracheophyta</taxon>
        <taxon>Spermatophyta</taxon>
        <taxon>Magnoliopsida</taxon>
        <taxon>Liliopsida</taxon>
        <taxon>Poales</taxon>
        <taxon>Poaceae</taxon>
        <taxon>BOP clade</taxon>
        <taxon>Oryzoideae</taxon>
        <taxon>Oryzeae</taxon>
        <taxon>Oryzinae</taxon>
        <taxon>Oryza</taxon>
        <taxon>Oryza sativa</taxon>
    </lineage>
</organism>
<sequence>MEIASDCFKLGCMFRLDIRAEVLNAHFLKDPRVHHQEMTKARTRVAFRECIDEEDDTRQMILFWGILLSIPARRRHQETVMQNENDYGYQYNFSMGLGLAIGRTRGWDASSPTAPSLAQALGEFWLSATAIAHGTKES</sequence>
<evidence type="ECO:0000313" key="2">
    <source>
        <dbReference type="Proteomes" id="UP000007015"/>
    </source>
</evidence>
<dbReference type="Gramene" id="BGIOSGA000918-TA">
    <property type="protein sequence ID" value="BGIOSGA000918-PA"/>
    <property type="gene ID" value="BGIOSGA000918"/>
</dbReference>
<evidence type="ECO:0000313" key="1">
    <source>
        <dbReference type="EMBL" id="EAY75601.1"/>
    </source>
</evidence>
<dbReference type="AlphaFoldDB" id="A2WUF5"/>
<keyword evidence="2" id="KW-1185">Reference proteome</keyword>